<dbReference type="OrthoDB" id="21822at2"/>
<reference evidence="1 2" key="1">
    <citation type="submission" date="2019-06" db="EMBL/GenBank/DDBJ databases">
        <title>Quisquiliibacterium sp. nov., isolated from a maize field.</title>
        <authorList>
            <person name="Lin S.-Y."/>
            <person name="Tsai C.-F."/>
            <person name="Young C.-C."/>
        </authorList>
    </citation>
    <scope>NUCLEOTIDE SEQUENCE [LARGE SCALE GENOMIC DNA]</scope>
    <source>
        <strain evidence="1 2">CC-CFT501</strain>
    </source>
</reference>
<dbReference type="CDD" id="cd00586">
    <property type="entry name" value="4HBT"/>
    <property type="match status" value="1"/>
</dbReference>
<evidence type="ECO:0000313" key="2">
    <source>
        <dbReference type="Proteomes" id="UP000321548"/>
    </source>
</evidence>
<dbReference type="Pfam" id="PF13279">
    <property type="entry name" value="4HBT_2"/>
    <property type="match status" value="1"/>
</dbReference>
<dbReference type="Gene3D" id="3.10.129.10">
    <property type="entry name" value="Hotdog Thioesterase"/>
    <property type="match status" value="1"/>
</dbReference>
<dbReference type="AlphaFoldDB" id="A0A5C8NU38"/>
<dbReference type="RefSeq" id="WP_147704926.1">
    <property type="nucleotide sequence ID" value="NZ_VDUY01000005.1"/>
</dbReference>
<dbReference type="InterPro" id="IPR029069">
    <property type="entry name" value="HotDog_dom_sf"/>
</dbReference>
<dbReference type="Proteomes" id="UP000321548">
    <property type="component" value="Unassembled WGS sequence"/>
</dbReference>
<comment type="caution">
    <text evidence="1">The sequence shown here is derived from an EMBL/GenBank/DDBJ whole genome shotgun (WGS) entry which is preliminary data.</text>
</comment>
<organism evidence="1 2">
    <name type="scientific">Zeimonas arvi</name>
    <dbReference type="NCBI Taxonomy" id="2498847"/>
    <lineage>
        <taxon>Bacteria</taxon>
        <taxon>Pseudomonadati</taxon>
        <taxon>Pseudomonadota</taxon>
        <taxon>Betaproteobacteria</taxon>
        <taxon>Burkholderiales</taxon>
        <taxon>Burkholderiaceae</taxon>
        <taxon>Zeimonas</taxon>
    </lineage>
</organism>
<proteinExistence type="predicted"/>
<accession>A0A5C8NU38</accession>
<gene>
    <name evidence="1" type="ORF">FHP08_13095</name>
</gene>
<name>A0A5C8NU38_9BURK</name>
<sequence length="273" mass="29460">MKTHVHAVLVGFGDCDPAGIVFYPNFFRWFDASTHALLLAAGQTHDGMQREHGWVLGPLVDAGATFRAPARYNERIEIRSEIERWSAKTFRIAHRALRGDTLLAEGWEVRFIGAPHPDDPKRLRALPIPGWFRALFEEGDAPHAADAATPARLHLLDTITSIDEHCADGVIVSGSHGGMSSTGFVLRAPVRPRAVFLNDAGVGRDEAGIVALALLEDIGVACGCYAHDSARIGEARDGYERGVISHLNPRARAAGLAVGMPVREAVALLGARD</sequence>
<dbReference type="EMBL" id="VDUY01000005">
    <property type="protein sequence ID" value="TXL64677.1"/>
    <property type="molecule type" value="Genomic_DNA"/>
</dbReference>
<dbReference type="SUPFAM" id="SSF54637">
    <property type="entry name" value="Thioesterase/thiol ester dehydrase-isomerase"/>
    <property type="match status" value="1"/>
</dbReference>
<keyword evidence="2" id="KW-1185">Reference proteome</keyword>
<evidence type="ECO:0000313" key="1">
    <source>
        <dbReference type="EMBL" id="TXL64677.1"/>
    </source>
</evidence>
<protein>
    <submittedName>
        <fullName evidence="1">Acyl-CoA thioesterase</fullName>
    </submittedName>
</protein>